<dbReference type="AlphaFoldDB" id="A0A3M7QZ76"/>
<evidence type="ECO:0000313" key="2">
    <source>
        <dbReference type="EMBL" id="RNA16652.1"/>
    </source>
</evidence>
<feature type="region of interest" description="Disordered" evidence="1">
    <location>
        <begin position="81"/>
        <end position="103"/>
    </location>
</feature>
<sequence>MSDANQFTKPVPSSNRFTKPIPTSNRFSKPVSSSNRFHKPVPSSNRFPTPIHKNLSVCSQIVFRVCPFKVTTKRITMTPQFNLGSGFGSAEKSTQLTENSRSN</sequence>
<proteinExistence type="predicted"/>
<dbReference type="EMBL" id="REGN01004656">
    <property type="protein sequence ID" value="RNA16652.1"/>
    <property type="molecule type" value="Genomic_DNA"/>
</dbReference>
<reference evidence="2 3" key="1">
    <citation type="journal article" date="2018" name="Sci. Rep.">
        <title>Genomic signatures of local adaptation to the degree of environmental predictability in rotifers.</title>
        <authorList>
            <person name="Franch-Gras L."/>
            <person name="Hahn C."/>
            <person name="Garcia-Roger E.M."/>
            <person name="Carmona M.J."/>
            <person name="Serra M."/>
            <person name="Gomez A."/>
        </authorList>
    </citation>
    <scope>NUCLEOTIDE SEQUENCE [LARGE SCALE GENOMIC DNA]</scope>
    <source>
        <strain evidence="2">HYR1</strain>
    </source>
</reference>
<feature type="region of interest" description="Disordered" evidence="1">
    <location>
        <begin position="1"/>
        <end position="49"/>
    </location>
</feature>
<evidence type="ECO:0000313" key="3">
    <source>
        <dbReference type="Proteomes" id="UP000276133"/>
    </source>
</evidence>
<gene>
    <name evidence="2" type="ORF">BpHYR1_021043</name>
</gene>
<protein>
    <submittedName>
        <fullName evidence="2">Uncharacterized protein</fullName>
    </submittedName>
</protein>
<dbReference type="Proteomes" id="UP000276133">
    <property type="component" value="Unassembled WGS sequence"/>
</dbReference>
<feature type="compositionally biased region" description="Polar residues" evidence="1">
    <location>
        <begin position="1"/>
        <end position="35"/>
    </location>
</feature>
<keyword evidence="3" id="KW-1185">Reference proteome</keyword>
<comment type="caution">
    <text evidence="2">The sequence shown here is derived from an EMBL/GenBank/DDBJ whole genome shotgun (WGS) entry which is preliminary data.</text>
</comment>
<name>A0A3M7QZ76_BRAPC</name>
<accession>A0A3M7QZ76</accession>
<feature type="compositionally biased region" description="Polar residues" evidence="1">
    <location>
        <begin position="91"/>
        <end position="103"/>
    </location>
</feature>
<organism evidence="2 3">
    <name type="scientific">Brachionus plicatilis</name>
    <name type="common">Marine rotifer</name>
    <name type="synonym">Brachionus muelleri</name>
    <dbReference type="NCBI Taxonomy" id="10195"/>
    <lineage>
        <taxon>Eukaryota</taxon>
        <taxon>Metazoa</taxon>
        <taxon>Spiralia</taxon>
        <taxon>Gnathifera</taxon>
        <taxon>Rotifera</taxon>
        <taxon>Eurotatoria</taxon>
        <taxon>Monogononta</taxon>
        <taxon>Pseudotrocha</taxon>
        <taxon>Ploima</taxon>
        <taxon>Brachionidae</taxon>
        <taxon>Brachionus</taxon>
    </lineage>
</organism>
<evidence type="ECO:0000256" key="1">
    <source>
        <dbReference type="SAM" id="MobiDB-lite"/>
    </source>
</evidence>